<dbReference type="PROSITE" id="PS52016">
    <property type="entry name" value="TONB_DEPENDENT_REC_3"/>
    <property type="match status" value="1"/>
</dbReference>
<organism evidence="7 8">
    <name type="scientific">Stakelama flava</name>
    <dbReference type="NCBI Taxonomy" id="2860338"/>
    <lineage>
        <taxon>Bacteria</taxon>
        <taxon>Pseudomonadati</taxon>
        <taxon>Pseudomonadota</taxon>
        <taxon>Alphaproteobacteria</taxon>
        <taxon>Sphingomonadales</taxon>
        <taxon>Sphingomonadaceae</taxon>
        <taxon>Stakelama</taxon>
    </lineage>
</organism>
<dbReference type="InterPro" id="IPR039426">
    <property type="entry name" value="TonB-dep_rcpt-like"/>
</dbReference>
<accession>A0ABS6XKD3</accession>
<reference evidence="7 8" key="1">
    <citation type="submission" date="2021-07" db="EMBL/GenBank/DDBJ databases">
        <title>Stakelama flava sp. nov., a novel endophytic bacterium isolated from branch of Kandelia candel.</title>
        <authorList>
            <person name="Tuo L."/>
        </authorList>
    </citation>
    <scope>NUCLEOTIDE SEQUENCE [LARGE SCALE GENOMIC DNA]</scope>
    <source>
        <strain evidence="7 8">CBK3Z-3</strain>
    </source>
</reference>
<comment type="subcellular location">
    <subcellularLocation>
        <location evidence="1">Cell outer membrane</location>
        <topology evidence="1">Multi-pass membrane protein</topology>
    </subcellularLocation>
</comment>
<name>A0ABS6XKD3_9SPHN</name>
<dbReference type="InterPro" id="IPR012910">
    <property type="entry name" value="Plug_dom"/>
</dbReference>
<evidence type="ECO:0000259" key="5">
    <source>
        <dbReference type="Pfam" id="PF00593"/>
    </source>
</evidence>
<feature type="compositionally biased region" description="Polar residues" evidence="3">
    <location>
        <begin position="31"/>
        <end position="49"/>
    </location>
</feature>
<gene>
    <name evidence="7" type="ORF">KY084_07220</name>
</gene>
<keyword evidence="4" id="KW-0732">Signal</keyword>
<keyword evidence="7" id="KW-0675">Receptor</keyword>
<dbReference type="EMBL" id="JAHWZX010000005">
    <property type="protein sequence ID" value="MBW4330667.1"/>
    <property type="molecule type" value="Genomic_DNA"/>
</dbReference>
<keyword evidence="2" id="KW-0798">TonB box</keyword>
<keyword evidence="1" id="KW-0812">Transmembrane</keyword>
<proteinExistence type="inferred from homology"/>
<feature type="domain" description="TonB-dependent receptor plug" evidence="6">
    <location>
        <begin position="89"/>
        <end position="193"/>
    </location>
</feature>
<feature type="domain" description="TonB-dependent receptor-like beta-barrel" evidence="5">
    <location>
        <begin position="443"/>
        <end position="924"/>
    </location>
</feature>
<dbReference type="Proteomes" id="UP001197214">
    <property type="component" value="Unassembled WGS sequence"/>
</dbReference>
<protein>
    <submittedName>
        <fullName evidence="7">TonB-dependent receptor</fullName>
    </submittedName>
</protein>
<keyword evidence="8" id="KW-1185">Reference proteome</keyword>
<feature type="region of interest" description="Disordered" evidence="3">
    <location>
        <begin position="31"/>
        <end position="70"/>
    </location>
</feature>
<feature type="chain" id="PRO_5045920703" evidence="4">
    <location>
        <begin position="29"/>
        <end position="957"/>
    </location>
</feature>
<evidence type="ECO:0000259" key="6">
    <source>
        <dbReference type="Pfam" id="PF07715"/>
    </source>
</evidence>
<dbReference type="RefSeq" id="WP_219237784.1">
    <property type="nucleotide sequence ID" value="NZ_JAHWZX010000005.1"/>
</dbReference>
<dbReference type="PANTHER" id="PTHR40980:SF3">
    <property type="entry name" value="TONB-DEPENDENT RECEPTOR-LIKE BETA-BARREL DOMAIN-CONTAINING PROTEIN"/>
    <property type="match status" value="1"/>
</dbReference>
<evidence type="ECO:0000313" key="7">
    <source>
        <dbReference type="EMBL" id="MBW4330667.1"/>
    </source>
</evidence>
<dbReference type="Pfam" id="PF00593">
    <property type="entry name" value="TonB_dep_Rec_b-barrel"/>
    <property type="match status" value="1"/>
</dbReference>
<dbReference type="NCBIfam" id="TIGR01782">
    <property type="entry name" value="TonB-Xanth-Caul"/>
    <property type="match status" value="1"/>
</dbReference>
<dbReference type="CDD" id="cd01347">
    <property type="entry name" value="ligand_gated_channel"/>
    <property type="match status" value="1"/>
</dbReference>
<keyword evidence="1 2" id="KW-0472">Membrane</keyword>
<dbReference type="InterPro" id="IPR010104">
    <property type="entry name" value="TonB_rcpt_bac"/>
</dbReference>
<keyword evidence="1" id="KW-1134">Transmembrane beta strand</keyword>
<sequence>MNLVSLKRIGVLASASSAALMMASPAFGQTIDGQSSDTSDSGASEQSATPRDAAVADQSTDAAASSNASTEEIVVRGVRGSLLRSIEAKRNSGTIVDAISAEELGKFPDRNVAEALGNIPGVTVGRDGRGEGRNVTIRGLGEEFAITTLNGRILPTDSTDRAFAFDVLPSEMISGAEVTKAVQASALEGSIGGNIDLRTARPFDHPGLRMSGSIEQQYNDLSKDFGFKASGVASDTFADDTLGILVSATYSKYNLRTDNLGEYSPASDTEEGQQFDFNGNGVIDDDGKQYIWPDFYSNGVVLGERKRLGLSGALQWKPTDRMTVTIDGLYSHYKDVEHNYRQSNYLSPRNDLDSPIKWDPSSVQVDDNGVVTNFAINDLVAEVLTTDEPRTVDTYQVGGHIDWHPTDSLTIAIDGYRGKATRDSGGKERFVVAGVTGASGVFATRNGDLPDLSITIPGGLPLSAAGNDDYRAHYIGIGGDNLKDITQGARLDGTLDTYAGVLKSVSFGGSWTDRKKRDTVIDNLATECNFCGYPFTFGQIGADVVSYFPVSDLLSKQPGNFPRNFASFDIDTYLNALSRAENNPDIINPETGEPYPTGYSNQIIQPDLPLSFRISERTFAGYVQANFEGENWRGDLGVRVVNTDVSSHGYSTTISSIVKRAGNQADYNVQFNESVPVVGGGKYTKFLPSVNFAYDLTSGLRLRLAASKAISRPTFAELSPASDASSAQSGTFIIYDAGNPNLKPTTADQLDVSLEYYRTDKLALSLAGFYKHIKNFVTSRPVDVTITPTDQPAGETQSFDFTRVSVLNGDSANVYGIEAGAQYFLDNGFGIQANATYNYSRAKSDDVTTQLPGAIPFSANLKVFYENNGVHAQISYNYASSFTQAQAGLIDYLPIKEDAYNEMSASFAYDVTEHIQYYVQGSNLLGSATQRFNTYRNVPAFYEYSGRTFFLGIRARL</sequence>
<evidence type="ECO:0000313" key="8">
    <source>
        <dbReference type="Proteomes" id="UP001197214"/>
    </source>
</evidence>
<dbReference type="Pfam" id="PF07715">
    <property type="entry name" value="Plug"/>
    <property type="match status" value="1"/>
</dbReference>
<evidence type="ECO:0000256" key="4">
    <source>
        <dbReference type="SAM" id="SignalP"/>
    </source>
</evidence>
<evidence type="ECO:0000256" key="1">
    <source>
        <dbReference type="PROSITE-ProRule" id="PRU01360"/>
    </source>
</evidence>
<evidence type="ECO:0000256" key="2">
    <source>
        <dbReference type="RuleBase" id="RU003357"/>
    </source>
</evidence>
<dbReference type="PANTHER" id="PTHR40980">
    <property type="entry name" value="PLUG DOMAIN-CONTAINING PROTEIN"/>
    <property type="match status" value="1"/>
</dbReference>
<feature type="signal peptide" evidence="4">
    <location>
        <begin position="1"/>
        <end position="28"/>
    </location>
</feature>
<dbReference type="InterPro" id="IPR000531">
    <property type="entry name" value="Beta-barrel_TonB"/>
</dbReference>
<keyword evidence="1" id="KW-0998">Cell outer membrane</keyword>
<keyword evidence="1" id="KW-0813">Transport</keyword>
<comment type="similarity">
    <text evidence="1 2">Belongs to the TonB-dependent receptor family.</text>
</comment>
<feature type="compositionally biased region" description="Low complexity" evidence="3">
    <location>
        <begin position="52"/>
        <end position="69"/>
    </location>
</feature>
<evidence type="ECO:0000256" key="3">
    <source>
        <dbReference type="SAM" id="MobiDB-lite"/>
    </source>
</evidence>
<comment type="caution">
    <text evidence="7">The sequence shown here is derived from an EMBL/GenBank/DDBJ whole genome shotgun (WGS) entry which is preliminary data.</text>
</comment>